<dbReference type="Pfam" id="PF01094">
    <property type="entry name" value="ANF_receptor"/>
    <property type="match status" value="1"/>
</dbReference>
<gene>
    <name evidence="13" type="ORF">GSLYS_00007018001</name>
</gene>
<keyword evidence="10" id="KW-0807">Transducer</keyword>
<comment type="subcellular location">
    <subcellularLocation>
        <location evidence="1">Cell membrane</location>
        <topology evidence="1">Multi-pass membrane protein</topology>
    </subcellularLocation>
</comment>
<evidence type="ECO:0000256" key="7">
    <source>
        <dbReference type="ARBA" id="ARBA00023136"/>
    </source>
</evidence>
<feature type="non-terminal residue" evidence="13">
    <location>
        <position position="872"/>
    </location>
</feature>
<keyword evidence="14" id="KW-1185">Reference proteome</keyword>
<comment type="caution">
    <text evidence="13">The sequence shown here is derived from an EMBL/GenBank/DDBJ whole genome shotgun (WGS) entry which is preliminary data.</text>
</comment>
<dbReference type="InterPro" id="IPR050726">
    <property type="entry name" value="mGluR"/>
</dbReference>
<evidence type="ECO:0000259" key="12">
    <source>
        <dbReference type="PROSITE" id="PS50259"/>
    </source>
</evidence>
<dbReference type="AlphaFoldDB" id="A0AAV2HGL6"/>
<evidence type="ECO:0000256" key="6">
    <source>
        <dbReference type="ARBA" id="ARBA00023040"/>
    </source>
</evidence>
<dbReference type="InterPro" id="IPR028082">
    <property type="entry name" value="Peripla_BP_I"/>
</dbReference>
<evidence type="ECO:0000313" key="13">
    <source>
        <dbReference type="EMBL" id="CAL1533000.1"/>
    </source>
</evidence>
<dbReference type="Proteomes" id="UP001497497">
    <property type="component" value="Unassembled WGS sequence"/>
</dbReference>
<dbReference type="FunFam" id="2.10.50.30:FF:000004">
    <property type="entry name" value="Taste receptor type 1 member 3-like protein"/>
    <property type="match status" value="1"/>
</dbReference>
<dbReference type="PROSITE" id="PS50259">
    <property type="entry name" value="G_PROTEIN_RECEP_F3_4"/>
    <property type="match status" value="1"/>
</dbReference>
<keyword evidence="4" id="KW-0732">Signal</keyword>
<dbReference type="CDD" id="cd13953">
    <property type="entry name" value="7tm_classC_mGluR-like"/>
    <property type="match status" value="1"/>
</dbReference>
<dbReference type="InterPro" id="IPR011500">
    <property type="entry name" value="GPCR_3_9-Cys_dom"/>
</dbReference>
<feature type="transmembrane region" description="Helical" evidence="11">
    <location>
        <begin position="717"/>
        <end position="735"/>
    </location>
</feature>
<evidence type="ECO:0000256" key="4">
    <source>
        <dbReference type="ARBA" id="ARBA00022729"/>
    </source>
</evidence>
<evidence type="ECO:0000256" key="9">
    <source>
        <dbReference type="ARBA" id="ARBA00023180"/>
    </source>
</evidence>
<sequence length="872" mass="95884">IPKQPPLRYIRPGDVNIGGIISGLQYDKDGLCGDSSFIDSSFHFSESVVFAIEEINRNLSILPNVTLGFAILDDCMKETTSAIHAISFIKDAGGSLLGSSPNGTVTAQMSHEVEDILPSYDVVGVIGCLRSSNSMAASTVLGPAHLPLVSFTSTSETLSDKELYPYFLRVVPSDNYLVDALVELISHFQWSYISVLYAEGSFGEIAFQALRSKVSKMKGVCIATSHKIYQKASYEDHLWIMKDLLAHKNARVVVTFTDPPSVLQLLKASRQLGTSGWYIWLTNDSWKLTLGDITDKSVAGSFVVGFQSPVSQEYNRHVLSMSPVTNSNPWFRKYWSERFNCSLTDTACVTENNVTSLPAWGSYTYASNAFDAVLTYAHAIDAVIKSRCPHRTGSDVRSCISGPDLLAAMRNSSFYGSTGLIEYDAKGSVLAKFTVEQLDNDGLDVVPVAVYYARTAELTYFRNISFDYVIQEGLLKNGIPRSVCSLPCGPGEFVIKKDQVCCWECRRCRNNEILVRDNTDCNPCPDFTWPDVRSNYTSCYPIEPDYPEIGDPLVVFCLTLSVAGVVGVAMVIVAYAKHSDAKVIKASSKELSSLQLFAVLTGYLTMPVLNVKPTDGVCVASYFMYCLSFTWLYAPLLVKTIRIHRIFHSGKKSKGRVKLISPRSQIVFSALLITIQFILCIAMTFLYKPSASLTQVVKTENDVELSCNWTLPGLTSFLAYNLVLVVLCSVFAFKTRKLPDNFNESRFISLCVYTTLIIWLAFIPTYFTAGRQYLKTLLLSLSLLVNHTVALVFLYVPKIYAAVNLIPTTSNVVGESINTTSRLDTIATTASSSRVQSANVYPSGDAPACDTAIFGPPSGVRVPASGRTLLTG</sequence>
<dbReference type="Gene3D" id="3.40.50.2300">
    <property type="match status" value="2"/>
</dbReference>
<dbReference type="Pfam" id="PF07562">
    <property type="entry name" value="NCD3G"/>
    <property type="match status" value="1"/>
</dbReference>
<evidence type="ECO:0000313" key="14">
    <source>
        <dbReference type="Proteomes" id="UP001497497"/>
    </source>
</evidence>
<keyword evidence="9" id="KW-0325">Glycoprotein</keyword>
<name>A0AAV2HGL6_LYMST</name>
<dbReference type="GO" id="GO:0005886">
    <property type="term" value="C:plasma membrane"/>
    <property type="evidence" value="ECO:0007669"/>
    <property type="project" value="UniProtKB-SubCell"/>
</dbReference>
<dbReference type="InterPro" id="IPR001828">
    <property type="entry name" value="ANF_lig-bd_rcpt"/>
</dbReference>
<organism evidence="13 14">
    <name type="scientific">Lymnaea stagnalis</name>
    <name type="common">Great pond snail</name>
    <name type="synonym">Helix stagnalis</name>
    <dbReference type="NCBI Taxonomy" id="6523"/>
    <lineage>
        <taxon>Eukaryota</taxon>
        <taxon>Metazoa</taxon>
        <taxon>Spiralia</taxon>
        <taxon>Lophotrochozoa</taxon>
        <taxon>Mollusca</taxon>
        <taxon>Gastropoda</taxon>
        <taxon>Heterobranchia</taxon>
        <taxon>Euthyneura</taxon>
        <taxon>Panpulmonata</taxon>
        <taxon>Hygrophila</taxon>
        <taxon>Lymnaeoidea</taxon>
        <taxon>Lymnaeidae</taxon>
        <taxon>Lymnaea</taxon>
    </lineage>
</organism>
<keyword evidence="7 11" id="KW-0472">Membrane</keyword>
<dbReference type="InterPro" id="IPR000337">
    <property type="entry name" value="GPCR_3"/>
</dbReference>
<evidence type="ECO:0000256" key="5">
    <source>
        <dbReference type="ARBA" id="ARBA00022989"/>
    </source>
</evidence>
<dbReference type="PANTHER" id="PTHR24060">
    <property type="entry name" value="METABOTROPIC GLUTAMATE RECEPTOR"/>
    <property type="match status" value="1"/>
</dbReference>
<dbReference type="GO" id="GO:0004930">
    <property type="term" value="F:G protein-coupled receptor activity"/>
    <property type="evidence" value="ECO:0007669"/>
    <property type="project" value="UniProtKB-KW"/>
</dbReference>
<reference evidence="13 14" key="1">
    <citation type="submission" date="2024-04" db="EMBL/GenBank/DDBJ databases">
        <authorList>
            <consortium name="Genoscope - CEA"/>
            <person name="William W."/>
        </authorList>
    </citation>
    <scope>NUCLEOTIDE SEQUENCE [LARGE SCALE GENOMIC DNA]</scope>
</reference>
<dbReference type="PRINTS" id="PR00248">
    <property type="entry name" value="GPCRMGR"/>
</dbReference>
<dbReference type="SUPFAM" id="SSF53822">
    <property type="entry name" value="Periplasmic binding protein-like I"/>
    <property type="match status" value="1"/>
</dbReference>
<evidence type="ECO:0000256" key="1">
    <source>
        <dbReference type="ARBA" id="ARBA00004651"/>
    </source>
</evidence>
<evidence type="ECO:0000256" key="8">
    <source>
        <dbReference type="ARBA" id="ARBA00023170"/>
    </source>
</evidence>
<dbReference type="PRINTS" id="PR01176">
    <property type="entry name" value="GABABRECEPTR"/>
</dbReference>
<dbReference type="Pfam" id="PF00003">
    <property type="entry name" value="7tm_3"/>
    <property type="match status" value="1"/>
</dbReference>
<evidence type="ECO:0000256" key="10">
    <source>
        <dbReference type="ARBA" id="ARBA00023224"/>
    </source>
</evidence>
<evidence type="ECO:0000256" key="11">
    <source>
        <dbReference type="SAM" id="Phobius"/>
    </source>
</evidence>
<feature type="transmembrane region" description="Helical" evidence="11">
    <location>
        <begin position="773"/>
        <end position="796"/>
    </location>
</feature>
<evidence type="ECO:0000256" key="3">
    <source>
        <dbReference type="ARBA" id="ARBA00022692"/>
    </source>
</evidence>
<feature type="transmembrane region" description="Helical" evidence="11">
    <location>
        <begin position="666"/>
        <end position="687"/>
    </location>
</feature>
<keyword evidence="5 11" id="KW-1133">Transmembrane helix</keyword>
<feature type="transmembrane region" description="Helical" evidence="11">
    <location>
        <begin position="596"/>
        <end position="613"/>
    </location>
</feature>
<feature type="transmembrane region" description="Helical" evidence="11">
    <location>
        <begin position="619"/>
        <end position="638"/>
    </location>
</feature>
<feature type="non-terminal residue" evidence="13">
    <location>
        <position position="1"/>
    </location>
</feature>
<feature type="transmembrane region" description="Helical" evidence="11">
    <location>
        <begin position="747"/>
        <end position="767"/>
    </location>
</feature>
<dbReference type="Gene3D" id="2.10.50.30">
    <property type="entry name" value="GPCR, family 3, nine cysteines domain"/>
    <property type="match status" value="1"/>
</dbReference>
<evidence type="ECO:0000256" key="2">
    <source>
        <dbReference type="ARBA" id="ARBA00022475"/>
    </source>
</evidence>
<dbReference type="InterPro" id="IPR038550">
    <property type="entry name" value="GPCR_3_9-Cys_sf"/>
</dbReference>
<dbReference type="InterPro" id="IPR017978">
    <property type="entry name" value="GPCR_3_C"/>
</dbReference>
<dbReference type="EMBL" id="CAXITT010000130">
    <property type="protein sequence ID" value="CAL1533000.1"/>
    <property type="molecule type" value="Genomic_DNA"/>
</dbReference>
<keyword evidence="8" id="KW-0675">Receptor</keyword>
<feature type="transmembrane region" description="Helical" evidence="11">
    <location>
        <begin position="553"/>
        <end position="575"/>
    </location>
</feature>
<proteinExistence type="predicted"/>
<accession>A0AAV2HGL6</accession>
<feature type="domain" description="G-protein coupled receptors family 3 profile" evidence="12">
    <location>
        <begin position="553"/>
        <end position="800"/>
    </location>
</feature>
<keyword evidence="6" id="KW-0297">G-protein coupled receptor</keyword>
<keyword evidence="2" id="KW-1003">Cell membrane</keyword>
<keyword evidence="3 11" id="KW-0812">Transmembrane</keyword>
<protein>
    <recommendedName>
        <fullName evidence="12">G-protein coupled receptors family 3 profile domain-containing protein</fullName>
    </recommendedName>
</protein>